<proteinExistence type="predicted"/>
<evidence type="ECO:0000313" key="4">
    <source>
        <dbReference type="Proteomes" id="UP000678499"/>
    </source>
</evidence>
<protein>
    <recommendedName>
        <fullName evidence="2">OCIA domain-containing protein</fullName>
    </recommendedName>
</protein>
<evidence type="ECO:0000259" key="2">
    <source>
        <dbReference type="Pfam" id="PF07051"/>
    </source>
</evidence>
<dbReference type="EMBL" id="CAJPEX010008910">
    <property type="protein sequence ID" value="CAG0924759.1"/>
    <property type="molecule type" value="Genomic_DNA"/>
</dbReference>
<dbReference type="EMBL" id="OA890947">
    <property type="protein sequence ID" value="CAD7284607.1"/>
    <property type="molecule type" value="Genomic_DNA"/>
</dbReference>
<dbReference type="GO" id="GO:0005768">
    <property type="term" value="C:endosome"/>
    <property type="evidence" value="ECO:0007669"/>
    <property type="project" value="TreeGrafter"/>
</dbReference>
<feature type="compositionally biased region" description="Basic and acidic residues" evidence="1">
    <location>
        <begin position="190"/>
        <end position="212"/>
    </location>
</feature>
<dbReference type="Pfam" id="PF07051">
    <property type="entry name" value="OCIA"/>
    <property type="match status" value="1"/>
</dbReference>
<reference evidence="3" key="1">
    <citation type="submission" date="2020-11" db="EMBL/GenBank/DDBJ databases">
        <authorList>
            <person name="Tran Van P."/>
        </authorList>
    </citation>
    <scope>NUCLEOTIDE SEQUENCE</scope>
</reference>
<dbReference type="InterPro" id="IPR040187">
    <property type="entry name" value="OCAD1/2"/>
</dbReference>
<feature type="compositionally biased region" description="Basic and acidic residues" evidence="1">
    <location>
        <begin position="167"/>
        <end position="181"/>
    </location>
</feature>
<sequence length="242" mass="27756">MAGVPPKEPDHDQELRERLELSQDELRVLQRCNVESFWYRSFPFAIGLSVLAHLGIQKGYWQGSPRFGSTPKVLLATLVGYIAGKFSYRDKCAEMIMELPNSRLAETLRRNQQNAGRPPIPNEELSVPVYSEPTSEQIASRRARDGSVRDLDDYRKPDLDLSSFQERPPEASMMKEEENQSKDVQGLSYDELRRRNRSEFETKKYEQMKRDVTGPLASSAAPDPEKPKKGRTTNAYGDEWEK</sequence>
<dbReference type="AlphaFoldDB" id="A0A7R9C287"/>
<feature type="region of interest" description="Disordered" evidence="1">
    <location>
        <begin position="110"/>
        <end position="242"/>
    </location>
</feature>
<dbReference type="InterPro" id="IPR009764">
    <property type="entry name" value="OCIA_dom"/>
</dbReference>
<dbReference type="PANTHER" id="PTHR13336">
    <property type="entry name" value="OVARIAN CARCINOMA IMMUNOREACTIVE ANTIGEN"/>
    <property type="match status" value="1"/>
</dbReference>
<feature type="domain" description="OCIA" evidence="2">
    <location>
        <begin position="20"/>
        <end position="103"/>
    </location>
</feature>
<organism evidence="3">
    <name type="scientific">Notodromas monacha</name>
    <dbReference type="NCBI Taxonomy" id="399045"/>
    <lineage>
        <taxon>Eukaryota</taxon>
        <taxon>Metazoa</taxon>
        <taxon>Ecdysozoa</taxon>
        <taxon>Arthropoda</taxon>
        <taxon>Crustacea</taxon>
        <taxon>Oligostraca</taxon>
        <taxon>Ostracoda</taxon>
        <taxon>Podocopa</taxon>
        <taxon>Podocopida</taxon>
        <taxon>Cypridocopina</taxon>
        <taxon>Cypridoidea</taxon>
        <taxon>Cyprididae</taxon>
        <taxon>Notodromas</taxon>
    </lineage>
</organism>
<evidence type="ECO:0000256" key="1">
    <source>
        <dbReference type="SAM" id="MobiDB-lite"/>
    </source>
</evidence>
<dbReference type="OrthoDB" id="6513616at2759"/>
<dbReference type="PANTHER" id="PTHR13336:SF3">
    <property type="entry name" value="OCIA DOMAIN-CONTAINING PROTEIN 1"/>
    <property type="match status" value="1"/>
</dbReference>
<dbReference type="Proteomes" id="UP000678499">
    <property type="component" value="Unassembled WGS sequence"/>
</dbReference>
<evidence type="ECO:0000313" key="3">
    <source>
        <dbReference type="EMBL" id="CAD7284607.1"/>
    </source>
</evidence>
<accession>A0A7R9C287</accession>
<feature type="compositionally biased region" description="Basic and acidic residues" evidence="1">
    <location>
        <begin position="142"/>
        <end position="159"/>
    </location>
</feature>
<gene>
    <name evidence="3" type="ORF">NMOB1V02_LOCUS12212</name>
</gene>
<name>A0A7R9C287_9CRUS</name>
<keyword evidence="4" id="KW-1185">Reference proteome</keyword>